<evidence type="ECO:0000313" key="1">
    <source>
        <dbReference type="EMBL" id="TXY93836.1"/>
    </source>
</evidence>
<sequence length="213" mass="24234">MKKNNYILPTLWETITDKQYVIPVSEYLELAFDSLLDNEIIKTVPIVNLMLFGNNLRSSIKNQLLLKKILLFINSQSDLSTEKRDDFLLQLESNPKEKIRIGEKLILVLDQADDMSKPELIGELFKAFVAQEFDFEIFSRLVDGVNRVPISALSDFLQHDFYSVSTENTVALAFGGFMSFSVPIFVGSDEALISYKPNSLGDLLKKYCGKKFT</sequence>
<dbReference type="AlphaFoldDB" id="A0A5C9T2M2"/>
<name>A0A5C9T2M2_VIBCL</name>
<comment type="caution">
    <text evidence="1">The sequence shown here is derived from an EMBL/GenBank/DDBJ whole genome shotgun (WGS) entry which is preliminary data.</text>
</comment>
<dbReference type="RefSeq" id="WP_000740022.1">
    <property type="nucleotide sequence ID" value="NZ_CP132189.1"/>
</dbReference>
<reference evidence="1 2" key="1">
    <citation type="submission" date="2019-06" db="EMBL/GenBank/DDBJ databases">
        <title>Vibrio cholerae phylogeny based on whole-genome sequencing reveals genetic diversity and population strucutre.</title>
        <authorList>
            <person name="Zhiqiu Y."/>
            <person name="Bin L."/>
            <person name="Lingyan J."/>
        </authorList>
    </citation>
    <scope>NUCLEOTIDE SEQUENCE [LARGE SCALE GENOMIC DNA]</scope>
    <source>
        <strain evidence="1 2">N2768</strain>
    </source>
</reference>
<accession>A0A5C9T2M2</accession>
<dbReference type="Proteomes" id="UP000323583">
    <property type="component" value="Unassembled WGS sequence"/>
</dbReference>
<gene>
    <name evidence="1" type="ORF">FXE67_02800</name>
</gene>
<proteinExistence type="predicted"/>
<protein>
    <submittedName>
        <fullName evidence="1">Uncharacterized protein</fullName>
    </submittedName>
</protein>
<dbReference type="EMBL" id="VSGZ01000008">
    <property type="protein sequence ID" value="TXY93836.1"/>
    <property type="molecule type" value="Genomic_DNA"/>
</dbReference>
<organism evidence="1 2">
    <name type="scientific">Vibrio cholerae</name>
    <dbReference type="NCBI Taxonomy" id="666"/>
    <lineage>
        <taxon>Bacteria</taxon>
        <taxon>Pseudomonadati</taxon>
        <taxon>Pseudomonadota</taxon>
        <taxon>Gammaproteobacteria</taxon>
        <taxon>Vibrionales</taxon>
        <taxon>Vibrionaceae</taxon>
        <taxon>Vibrio</taxon>
    </lineage>
</organism>
<evidence type="ECO:0000313" key="2">
    <source>
        <dbReference type="Proteomes" id="UP000323583"/>
    </source>
</evidence>